<name>A0A517YK91_9BACT</name>
<dbReference type="PANTHER" id="PTHR34047:SF8">
    <property type="entry name" value="PROTEIN YKFC"/>
    <property type="match status" value="1"/>
</dbReference>
<dbReference type="OrthoDB" id="284174at2"/>
<proteinExistence type="inferred from homology"/>
<dbReference type="Proteomes" id="UP000315017">
    <property type="component" value="Chromosome"/>
</dbReference>
<evidence type="ECO:0000313" key="3">
    <source>
        <dbReference type="Proteomes" id="UP000315017"/>
    </source>
</evidence>
<dbReference type="RefSeq" id="WP_145096473.1">
    <property type="nucleotide sequence ID" value="NZ_CP036274.1"/>
</dbReference>
<sequence length="137" mass="15503">MSLLPPTKVGKLQATLHAKAKESPSYRFYALYDKMYRADLLWHAFRICQVNGGAAGVDGQTFDDIEEYGTKKWLVELAEELRTHRYHPEPVRRVHIPKAGKPGATRPLGIPTIRTRVVMTAAMLVLEPIFETDLQPC</sequence>
<dbReference type="SUPFAM" id="SSF56672">
    <property type="entry name" value="DNA/RNA polymerases"/>
    <property type="match status" value="1"/>
</dbReference>
<keyword evidence="3" id="KW-1185">Reference proteome</keyword>
<dbReference type="InterPro" id="IPR043502">
    <property type="entry name" value="DNA/RNA_pol_sf"/>
</dbReference>
<reference evidence="2 3" key="1">
    <citation type="submission" date="2019-02" db="EMBL/GenBank/DDBJ databases">
        <title>Deep-cultivation of Planctomycetes and their phenomic and genomic characterization uncovers novel biology.</title>
        <authorList>
            <person name="Wiegand S."/>
            <person name="Jogler M."/>
            <person name="Boedeker C."/>
            <person name="Pinto D."/>
            <person name="Vollmers J."/>
            <person name="Rivas-Marin E."/>
            <person name="Kohn T."/>
            <person name="Peeters S.H."/>
            <person name="Heuer A."/>
            <person name="Rast P."/>
            <person name="Oberbeckmann S."/>
            <person name="Bunk B."/>
            <person name="Jeske O."/>
            <person name="Meyerdierks A."/>
            <person name="Storesund J.E."/>
            <person name="Kallscheuer N."/>
            <person name="Luecker S."/>
            <person name="Lage O.M."/>
            <person name="Pohl T."/>
            <person name="Merkel B.J."/>
            <person name="Hornburger P."/>
            <person name="Mueller R.-W."/>
            <person name="Bruemmer F."/>
            <person name="Labrenz M."/>
            <person name="Spormann A.M."/>
            <person name="Op den Camp H."/>
            <person name="Overmann J."/>
            <person name="Amann R."/>
            <person name="Jetten M.S.M."/>
            <person name="Mascher T."/>
            <person name="Medema M.H."/>
            <person name="Devos D.P."/>
            <person name="Kaster A.-K."/>
            <person name="Ovreas L."/>
            <person name="Rohde M."/>
            <person name="Galperin M.Y."/>
            <person name="Jogler C."/>
        </authorList>
    </citation>
    <scope>NUCLEOTIDE SEQUENCE [LARGE SCALE GENOMIC DNA]</scope>
    <source>
        <strain evidence="2 3">ETA_A8</strain>
    </source>
</reference>
<comment type="similarity">
    <text evidence="1">Belongs to the bacterial reverse transcriptase family.</text>
</comment>
<gene>
    <name evidence="2" type="primary">ltrA_7</name>
    <name evidence="2" type="ORF">ETAA8_57950</name>
</gene>
<protein>
    <submittedName>
        <fullName evidence="2">Group II intron-encoded protein LtrA</fullName>
    </submittedName>
</protein>
<dbReference type="KEGG" id="aagg:ETAA8_57950"/>
<evidence type="ECO:0000313" key="2">
    <source>
        <dbReference type="EMBL" id="QDU30648.1"/>
    </source>
</evidence>
<organism evidence="2 3">
    <name type="scientific">Anatilimnocola aggregata</name>
    <dbReference type="NCBI Taxonomy" id="2528021"/>
    <lineage>
        <taxon>Bacteria</taxon>
        <taxon>Pseudomonadati</taxon>
        <taxon>Planctomycetota</taxon>
        <taxon>Planctomycetia</taxon>
        <taxon>Pirellulales</taxon>
        <taxon>Pirellulaceae</taxon>
        <taxon>Anatilimnocola</taxon>
    </lineage>
</organism>
<dbReference type="PANTHER" id="PTHR34047">
    <property type="entry name" value="NUCLEAR INTRON MATURASE 1, MITOCHONDRIAL-RELATED"/>
    <property type="match status" value="1"/>
</dbReference>
<evidence type="ECO:0000256" key="1">
    <source>
        <dbReference type="ARBA" id="ARBA00034120"/>
    </source>
</evidence>
<dbReference type="EMBL" id="CP036274">
    <property type="protein sequence ID" value="QDU30648.1"/>
    <property type="molecule type" value="Genomic_DNA"/>
</dbReference>
<dbReference type="InterPro" id="IPR051083">
    <property type="entry name" value="GrpII_Intron_Splice-Mob/Def"/>
</dbReference>
<accession>A0A517YK91</accession>
<dbReference type="AlphaFoldDB" id="A0A517YK91"/>